<dbReference type="AlphaFoldDB" id="A0A0P8C9I9"/>
<dbReference type="Proteomes" id="UP000050360">
    <property type="component" value="Unassembled WGS sequence"/>
</dbReference>
<sequence>MGSELLLSNQENKKIILETEPDVKPSELFVSASPHAVDKAMKTSRKIDETKISAIV</sequence>
<gene>
    <name evidence="1" type="ORF">MPEBLZ_01986</name>
</gene>
<comment type="caution">
    <text evidence="1">The sequence shown here is derived from an EMBL/GenBank/DDBJ whole genome shotgun (WGS) entry which is preliminary data.</text>
</comment>
<accession>A0A0P8C9I9</accession>
<protein>
    <submittedName>
        <fullName evidence="1">Uncharacterized protein</fullName>
    </submittedName>
</protein>
<reference evidence="1 2" key="1">
    <citation type="submission" date="2015-09" db="EMBL/GenBank/DDBJ databases">
        <title>A metagenomics-based metabolic model of nitrate-dependent anaerobic oxidation of methane by Methanoperedens-like archaea.</title>
        <authorList>
            <person name="Arshad A."/>
            <person name="Speth D.R."/>
            <person name="De Graaf R.M."/>
            <person name="Op Den Camp H.J."/>
            <person name="Jetten M.S."/>
            <person name="Welte C.U."/>
        </authorList>
    </citation>
    <scope>NUCLEOTIDE SEQUENCE [LARGE SCALE GENOMIC DNA]</scope>
</reference>
<name>A0A0P8C9I9_9EURY</name>
<dbReference type="EMBL" id="LKCM01000142">
    <property type="protein sequence ID" value="KPQ43451.1"/>
    <property type="molecule type" value="Genomic_DNA"/>
</dbReference>
<proteinExistence type="predicted"/>
<evidence type="ECO:0000313" key="1">
    <source>
        <dbReference type="EMBL" id="KPQ43451.1"/>
    </source>
</evidence>
<organism evidence="1 2">
    <name type="scientific">Candidatus Methanoperedens nitratireducens</name>
    <dbReference type="NCBI Taxonomy" id="1392998"/>
    <lineage>
        <taxon>Archaea</taxon>
        <taxon>Methanobacteriati</taxon>
        <taxon>Methanobacteriota</taxon>
        <taxon>Stenosarchaea group</taxon>
        <taxon>Methanomicrobia</taxon>
        <taxon>Methanosarcinales</taxon>
        <taxon>ANME-2 cluster</taxon>
        <taxon>Candidatus Methanoperedentaceae</taxon>
        <taxon>Candidatus Methanoperedens</taxon>
    </lineage>
</organism>
<evidence type="ECO:0000313" key="2">
    <source>
        <dbReference type="Proteomes" id="UP000050360"/>
    </source>
</evidence>